<name>A0ABP7WFE9_9SPHI</name>
<sequence>MNDQTVEFQAKVYVYDLNNCAREFGFKADETWEVDMASSRDKADIEKKYFPTLSAKVLPEMLAEMMSSVKFKLSQRLAGIEKNTDATHIRQQELQYLIAYSPNRLRR</sequence>
<reference evidence="2" key="1">
    <citation type="journal article" date="2019" name="Int. J. Syst. Evol. Microbiol.">
        <title>The Global Catalogue of Microorganisms (GCM) 10K type strain sequencing project: providing services to taxonomists for standard genome sequencing and annotation.</title>
        <authorList>
            <consortium name="The Broad Institute Genomics Platform"/>
            <consortium name="The Broad Institute Genome Sequencing Center for Infectious Disease"/>
            <person name="Wu L."/>
            <person name="Ma J."/>
        </authorList>
    </citation>
    <scope>NUCLEOTIDE SEQUENCE [LARGE SCALE GENOMIC DNA]</scope>
    <source>
        <strain evidence="2">JCM 17085</strain>
    </source>
</reference>
<protein>
    <submittedName>
        <fullName evidence="1">Uncharacterized protein</fullName>
    </submittedName>
</protein>
<accession>A0ABP7WFE9</accession>
<keyword evidence="2" id="KW-1185">Reference proteome</keyword>
<evidence type="ECO:0000313" key="1">
    <source>
        <dbReference type="EMBL" id="GAA4086594.1"/>
    </source>
</evidence>
<dbReference type="RefSeq" id="WP_345100799.1">
    <property type="nucleotide sequence ID" value="NZ_BAABCV010000001.1"/>
</dbReference>
<dbReference type="EMBL" id="BAABCV010000001">
    <property type="protein sequence ID" value="GAA4086594.1"/>
    <property type="molecule type" value="Genomic_DNA"/>
</dbReference>
<dbReference type="Proteomes" id="UP001500841">
    <property type="component" value="Unassembled WGS sequence"/>
</dbReference>
<gene>
    <name evidence="1" type="ORF">GCM10022392_04470</name>
</gene>
<comment type="caution">
    <text evidence="1">The sequence shown here is derived from an EMBL/GenBank/DDBJ whole genome shotgun (WGS) entry which is preliminary data.</text>
</comment>
<organism evidence="1 2">
    <name type="scientific">Mucilaginibacter panaciglaebae</name>
    <dbReference type="NCBI Taxonomy" id="502331"/>
    <lineage>
        <taxon>Bacteria</taxon>
        <taxon>Pseudomonadati</taxon>
        <taxon>Bacteroidota</taxon>
        <taxon>Sphingobacteriia</taxon>
        <taxon>Sphingobacteriales</taxon>
        <taxon>Sphingobacteriaceae</taxon>
        <taxon>Mucilaginibacter</taxon>
    </lineage>
</organism>
<proteinExistence type="predicted"/>
<evidence type="ECO:0000313" key="2">
    <source>
        <dbReference type="Proteomes" id="UP001500841"/>
    </source>
</evidence>